<dbReference type="GO" id="GO:0005886">
    <property type="term" value="C:plasma membrane"/>
    <property type="evidence" value="ECO:0007669"/>
    <property type="project" value="UniProtKB-SubCell"/>
</dbReference>
<keyword evidence="2" id="KW-1003">Cell membrane</keyword>
<comment type="subcellular location">
    <subcellularLocation>
        <location evidence="1">Cell membrane</location>
        <topology evidence="1">Multi-pass membrane protein</topology>
    </subcellularLocation>
</comment>
<evidence type="ECO:0008006" key="11">
    <source>
        <dbReference type="Google" id="ProtNLM"/>
    </source>
</evidence>
<evidence type="ECO:0000256" key="4">
    <source>
        <dbReference type="ARBA" id="ARBA00022679"/>
    </source>
</evidence>
<feature type="transmembrane region" description="Helical" evidence="8">
    <location>
        <begin position="24"/>
        <end position="43"/>
    </location>
</feature>
<reference evidence="9 10" key="1">
    <citation type="submission" date="2019-02" db="EMBL/GenBank/DDBJ databases">
        <title>Deep-cultivation of Planctomycetes and their phenomic and genomic characterization uncovers novel biology.</title>
        <authorList>
            <person name="Wiegand S."/>
            <person name="Jogler M."/>
            <person name="Boedeker C."/>
            <person name="Pinto D."/>
            <person name="Vollmers J."/>
            <person name="Rivas-Marin E."/>
            <person name="Kohn T."/>
            <person name="Peeters S.H."/>
            <person name="Heuer A."/>
            <person name="Rast P."/>
            <person name="Oberbeckmann S."/>
            <person name="Bunk B."/>
            <person name="Jeske O."/>
            <person name="Meyerdierks A."/>
            <person name="Storesund J.E."/>
            <person name="Kallscheuer N."/>
            <person name="Luecker S."/>
            <person name="Lage O.M."/>
            <person name="Pohl T."/>
            <person name="Merkel B.J."/>
            <person name="Hornburger P."/>
            <person name="Mueller R.-W."/>
            <person name="Bruemmer F."/>
            <person name="Labrenz M."/>
            <person name="Spormann A.M."/>
            <person name="Op den Camp H."/>
            <person name="Overmann J."/>
            <person name="Amann R."/>
            <person name="Jetten M.S.M."/>
            <person name="Mascher T."/>
            <person name="Medema M.H."/>
            <person name="Devos D.P."/>
            <person name="Kaster A.-K."/>
            <person name="Ovreas L."/>
            <person name="Rohde M."/>
            <person name="Galperin M.Y."/>
            <person name="Jogler C."/>
        </authorList>
    </citation>
    <scope>NUCLEOTIDE SEQUENCE [LARGE SCALE GENOMIC DNA]</scope>
    <source>
        <strain evidence="9 10">Poly30</strain>
    </source>
</reference>
<evidence type="ECO:0000256" key="1">
    <source>
        <dbReference type="ARBA" id="ARBA00004651"/>
    </source>
</evidence>
<feature type="transmembrane region" description="Helical" evidence="8">
    <location>
        <begin position="419"/>
        <end position="436"/>
    </location>
</feature>
<evidence type="ECO:0000313" key="10">
    <source>
        <dbReference type="Proteomes" id="UP000320390"/>
    </source>
</evidence>
<feature type="transmembrane region" description="Helical" evidence="8">
    <location>
        <begin position="97"/>
        <end position="117"/>
    </location>
</feature>
<accession>A0A518EN15</accession>
<dbReference type="GO" id="GO:0009103">
    <property type="term" value="P:lipopolysaccharide biosynthetic process"/>
    <property type="evidence" value="ECO:0007669"/>
    <property type="project" value="UniProtKB-ARBA"/>
</dbReference>
<keyword evidence="5 8" id="KW-0812">Transmembrane</keyword>
<dbReference type="RefSeq" id="WP_145194864.1">
    <property type="nucleotide sequence ID" value="NZ_CP036434.1"/>
</dbReference>
<protein>
    <recommendedName>
        <fullName evidence="11">Glycosyltransferase RgtA/B/C/D-like domain-containing protein</fullName>
    </recommendedName>
</protein>
<dbReference type="InterPro" id="IPR050297">
    <property type="entry name" value="LipidA_mod_glycosyltrf_83"/>
</dbReference>
<dbReference type="EMBL" id="CP036434">
    <property type="protein sequence ID" value="QDV05461.1"/>
    <property type="molecule type" value="Genomic_DNA"/>
</dbReference>
<proteinExistence type="predicted"/>
<evidence type="ECO:0000256" key="8">
    <source>
        <dbReference type="SAM" id="Phobius"/>
    </source>
</evidence>
<dbReference type="AlphaFoldDB" id="A0A518EN15"/>
<name>A0A518EN15_9BACT</name>
<keyword evidence="10" id="KW-1185">Reference proteome</keyword>
<keyword evidence="4" id="KW-0808">Transferase</keyword>
<dbReference type="PANTHER" id="PTHR33908:SF11">
    <property type="entry name" value="MEMBRANE PROTEIN"/>
    <property type="match status" value="1"/>
</dbReference>
<dbReference type="GO" id="GO:0016763">
    <property type="term" value="F:pentosyltransferase activity"/>
    <property type="evidence" value="ECO:0007669"/>
    <property type="project" value="TreeGrafter"/>
</dbReference>
<dbReference type="Proteomes" id="UP000320390">
    <property type="component" value="Chromosome"/>
</dbReference>
<evidence type="ECO:0000256" key="3">
    <source>
        <dbReference type="ARBA" id="ARBA00022676"/>
    </source>
</evidence>
<feature type="transmembrane region" description="Helical" evidence="8">
    <location>
        <begin position="448"/>
        <end position="465"/>
    </location>
</feature>
<gene>
    <name evidence="9" type="ORF">Poly30_09590</name>
</gene>
<evidence type="ECO:0000256" key="5">
    <source>
        <dbReference type="ARBA" id="ARBA00022692"/>
    </source>
</evidence>
<feature type="transmembrane region" description="Helical" evidence="8">
    <location>
        <begin position="392"/>
        <end position="413"/>
    </location>
</feature>
<feature type="transmembrane region" description="Helical" evidence="8">
    <location>
        <begin position="153"/>
        <end position="174"/>
    </location>
</feature>
<organism evidence="9 10">
    <name type="scientific">Saltatorellus ferox</name>
    <dbReference type="NCBI Taxonomy" id="2528018"/>
    <lineage>
        <taxon>Bacteria</taxon>
        <taxon>Pseudomonadati</taxon>
        <taxon>Planctomycetota</taxon>
        <taxon>Planctomycetia</taxon>
        <taxon>Planctomycetia incertae sedis</taxon>
        <taxon>Saltatorellus</taxon>
    </lineage>
</organism>
<feature type="transmembrane region" description="Helical" evidence="8">
    <location>
        <begin position="129"/>
        <end position="147"/>
    </location>
</feature>
<keyword evidence="7 8" id="KW-0472">Membrane</keyword>
<evidence type="ECO:0000256" key="7">
    <source>
        <dbReference type="ARBA" id="ARBA00023136"/>
    </source>
</evidence>
<evidence type="ECO:0000256" key="2">
    <source>
        <dbReference type="ARBA" id="ARBA00022475"/>
    </source>
</evidence>
<dbReference type="PANTHER" id="PTHR33908">
    <property type="entry name" value="MANNOSYLTRANSFERASE YKCB-RELATED"/>
    <property type="match status" value="1"/>
</dbReference>
<dbReference type="OrthoDB" id="9761985at2"/>
<evidence type="ECO:0000256" key="6">
    <source>
        <dbReference type="ARBA" id="ARBA00022989"/>
    </source>
</evidence>
<feature type="transmembrane region" description="Helical" evidence="8">
    <location>
        <begin position="363"/>
        <end position="385"/>
    </location>
</feature>
<feature type="transmembrane region" description="Helical" evidence="8">
    <location>
        <begin position="186"/>
        <end position="219"/>
    </location>
</feature>
<evidence type="ECO:0000313" key="9">
    <source>
        <dbReference type="EMBL" id="QDV05461.1"/>
    </source>
</evidence>
<keyword evidence="3" id="KW-0328">Glycosyltransferase</keyword>
<sequence length="617" mass="64832">MVFGTGQTETGGIPQAEARFRRGLMGLVALGALGQFLIQSQAFGVNPMALVPQVDAATIWEQAGEIAGGTFVDDKPYDTAPLVLWVAGAVRALGGGLVAWGVLQSVLHLITAVLIALTTRSHAARAGAALAGSTGAGLLAGALFLLLDEPAASTSRVLSGTLQLFLASGLLYLLRPRGSGDESRLAGAGALIGLVLGLLCLAYPPMLAGIPFLGAWIYLASGRSARSALVMVGGAALAILPATLHNVKASGELIPISAQAGLTFYHGNNASADGTIAPVGVVNDKGEQALDSLRQARAQLGDSAGWKDASRYWMGQGLDWWAEHPGAGAKLALTKLWYAISGQRYGDVYQPWRERADGVASRLWLAPLPLAWLLPLALVGLFTLLRDRSTRMAVLPLFLLVVVPIAVVVVFFYTPRYRLPVAAAALPLVAVLVARLSAGRGSGQPARGAALAGVALLIGVSSGFVNRRVGFDLDPNASHEVRFLERMAAASGRIDRHGDGARYLEKIFQLDPESAENRGRLLDLLWYLAASTDPTVAEPAVSMEIVERLIAEFGPVPGLLDLRATAKAGMGDFRGALEDEDAALATLGPADPSRSEIEQRRALYAAGRKFELPSLEE</sequence>
<keyword evidence="6 8" id="KW-1133">Transmembrane helix</keyword>